<protein>
    <submittedName>
        <fullName evidence="1">Uncharacterized protein</fullName>
    </submittedName>
</protein>
<accession>A0AAV2Z9C5</accession>
<keyword evidence="2" id="KW-1185">Reference proteome</keyword>
<dbReference type="Gene3D" id="3.40.50.880">
    <property type="match status" value="2"/>
</dbReference>
<dbReference type="InterPro" id="IPR052158">
    <property type="entry name" value="INH-QAR"/>
</dbReference>
<gene>
    <name evidence="1" type="ORF">N0F65_009380</name>
</gene>
<dbReference type="SUPFAM" id="SSF52317">
    <property type="entry name" value="Class I glutamine amidotransferase-like"/>
    <property type="match status" value="1"/>
</dbReference>
<evidence type="ECO:0000313" key="2">
    <source>
        <dbReference type="Proteomes" id="UP001146120"/>
    </source>
</evidence>
<dbReference type="PANTHER" id="PTHR43130">
    <property type="entry name" value="ARAC-FAMILY TRANSCRIPTIONAL REGULATOR"/>
    <property type="match status" value="1"/>
</dbReference>
<comment type="caution">
    <text evidence="1">The sequence shown here is derived from an EMBL/GenBank/DDBJ whole genome shotgun (WGS) entry which is preliminary data.</text>
</comment>
<proteinExistence type="predicted"/>
<sequence length="227" mass="25041">MASRRQSLAATANAATVPPPNASDNCALHLPNSTVHYAFQPSAAYLPFKERLVVGVMLYDGATVLDFMGPMQYLDFLRMFYNVPIEIVTIGTRIDVVLVPGAGPQALEPVVADAQYMAFIRRMAERAKTVTTNKSLFTFIANQYPRVNWQPRARWVVDGNLWSSSGISAGMDMMWAFIANVYGQNVADSLATLLEIVPTRNASDDPFTPTPELTEFWSQMSKLAANP</sequence>
<name>A0AAV2Z9C5_9STRA</name>
<evidence type="ECO:0000313" key="1">
    <source>
        <dbReference type="EMBL" id="DBA04033.1"/>
    </source>
</evidence>
<reference evidence="1" key="1">
    <citation type="submission" date="2022-11" db="EMBL/GenBank/DDBJ databases">
        <authorList>
            <person name="Morgan W.R."/>
            <person name="Tartar A."/>
        </authorList>
    </citation>
    <scope>NUCLEOTIDE SEQUENCE</scope>
    <source>
        <strain evidence="1">ARSEF 373</strain>
    </source>
</reference>
<dbReference type="InterPro" id="IPR029062">
    <property type="entry name" value="Class_I_gatase-like"/>
</dbReference>
<dbReference type="EMBL" id="DAKRPA010000012">
    <property type="protein sequence ID" value="DBA04033.1"/>
    <property type="molecule type" value="Genomic_DNA"/>
</dbReference>
<dbReference type="AlphaFoldDB" id="A0AAV2Z9C5"/>
<dbReference type="Proteomes" id="UP001146120">
    <property type="component" value="Unassembled WGS sequence"/>
</dbReference>
<dbReference type="PANTHER" id="PTHR43130:SF15">
    <property type="entry name" value="THIJ_PFPI FAMILY PROTEIN (AFU_ORTHOLOGUE AFUA_5G14240)"/>
    <property type="match status" value="1"/>
</dbReference>
<organism evidence="1 2">
    <name type="scientific">Lagenidium giganteum</name>
    <dbReference type="NCBI Taxonomy" id="4803"/>
    <lineage>
        <taxon>Eukaryota</taxon>
        <taxon>Sar</taxon>
        <taxon>Stramenopiles</taxon>
        <taxon>Oomycota</taxon>
        <taxon>Peronosporomycetes</taxon>
        <taxon>Pythiales</taxon>
        <taxon>Pythiaceae</taxon>
    </lineage>
</organism>
<reference evidence="1" key="2">
    <citation type="journal article" date="2023" name="Microbiol Resour">
        <title>Decontamination and Annotation of the Draft Genome Sequence of the Oomycete Lagenidium giganteum ARSEF 373.</title>
        <authorList>
            <person name="Morgan W.R."/>
            <person name="Tartar A."/>
        </authorList>
    </citation>
    <scope>NUCLEOTIDE SEQUENCE</scope>
    <source>
        <strain evidence="1">ARSEF 373</strain>
    </source>
</reference>